<evidence type="ECO:0000313" key="2">
    <source>
        <dbReference type="Proteomes" id="UP000030672"/>
    </source>
</evidence>
<sequence>MTSTTDIGLTNAVRINCTISQEIHGRPIFESVTLSDEDVQKLMRPAKLRDQSSPIARRIGIPLRAYIEHQHERPSYVRVDWSYSVFLHMGCELNTEQDSENWGWAPDYWKMTAGDAYVLKFQIAMEERYTVPVDKRKDVLALITKKNFDAYREKFEKEGKTADYDFDSTEKMYEELLRTGKLQT</sequence>
<gene>
    <name evidence="1" type="ORF">M437DRAFT_74139</name>
</gene>
<evidence type="ECO:0000313" key="1">
    <source>
        <dbReference type="EMBL" id="KEQ64310.1"/>
    </source>
</evidence>
<dbReference type="GeneID" id="63919554"/>
<dbReference type="RefSeq" id="XP_040881333.1">
    <property type="nucleotide sequence ID" value="XM_041026181.1"/>
</dbReference>
<keyword evidence="2" id="KW-1185">Reference proteome</keyword>
<dbReference type="HOGENOM" id="CLU_1277400_0_0_1"/>
<dbReference type="EMBL" id="KL584829">
    <property type="protein sequence ID" value="KEQ64310.1"/>
    <property type="molecule type" value="Genomic_DNA"/>
</dbReference>
<name>A0A074VU45_AURM1</name>
<reference evidence="1 2" key="1">
    <citation type="journal article" date="2014" name="BMC Genomics">
        <title>Genome sequencing of four Aureobasidium pullulans varieties: biotechnological potential, stress tolerance, and description of new species.</title>
        <authorList>
            <person name="Gostin Ar C."/>
            <person name="Ohm R.A."/>
            <person name="Kogej T."/>
            <person name="Sonjak S."/>
            <person name="Turk M."/>
            <person name="Zajc J."/>
            <person name="Zalar P."/>
            <person name="Grube M."/>
            <person name="Sun H."/>
            <person name="Han J."/>
            <person name="Sharma A."/>
            <person name="Chiniquy J."/>
            <person name="Ngan C.Y."/>
            <person name="Lipzen A."/>
            <person name="Barry K."/>
            <person name="Grigoriev I.V."/>
            <person name="Gunde-Cimerman N."/>
        </authorList>
    </citation>
    <scope>NUCLEOTIDE SEQUENCE [LARGE SCALE GENOMIC DNA]</scope>
    <source>
        <strain evidence="1 2">CBS 110374</strain>
    </source>
</reference>
<dbReference type="Proteomes" id="UP000030672">
    <property type="component" value="Unassembled WGS sequence"/>
</dbReference>
<organism evidence="1 2">
    <name type="scientific">Aureobasidium melanogenum (strain CBS 110374)</name>
    <name type="common">Aureobasidium pullulans var. melanogenum</name>
    <dbReference type="NCBI Taxonomy" id="1043003"/>
    <lineage>
        <taxon>Eukaryota</taxon>
        <taxon>Fungi</taxon>
        <taxon>Dikarya</taxon>
        <taxon>Ascomycota</taxon>
        <taxon>Pezizomycotina</taxon>
        <taxon>Dothideomycetes</taxon>
        <taxon>Dothideomycetidae</taxon>
        <taxon>Dothideales</taxon>
        <taxon>Saccotheciaceae</taxon>
        <taxon>Aureobasidium</taxon>
    </lineage>
</organism>
<proteinExistence type="predicted"/>
<accession>A0A074VU45</accession>
<dbReference type="AlphaFoldDB" id="A0A074VU45"/>
<protein>
    <submittedName>
        <fullName evidence="1">Uncharacterized protein</fullName>
    </submittedName>
</protein>
<dbReference type="STRING" id="1043003.A0A074VU45"/>